<proteinExistence type="predicted"/>
<protein>
    <submittedName>
        <fullName evidence="1">Uncharacterized protein</fullName>
    </submittedName>
</protein>
<dbReference type="EMBL" id="JAQJAN010000019">
    <property type="protein sequence ID" value="KAJ5708912.1"/>
    <property type="molecule type" value="Genomic_DNA"/>
</dbReference>
<reference evidence="1" key="2">
    <citation type="submission" date="2023-01" db="EMBL/GenBank/DDBJ databases">
        <authorList>
            <person name="Petersen C."/>
        </authorList>
    </citation>
    <scope>NUCLEOTIDE SEQUENCE</scope>
    <source>
        <strain evidence="1">IBT 17514</strain>
    </source>
</reference>
<organism evidence="1 2">
    <name type="scientific">Penicillium malachiteum</name>
    <dbReference type="NCBI Taxonomy" id="1324776"/>
    <lineage>
        <taxon>Eukaryota</taxon>
        <taxon>Fungi</taxon>
        <taxon>Dikarya</taxon>
        <taxon>Ascomycota</taxon>
        <taxon>Pezizomycotina</taxon>
        <taxon>Eurotiomycetes</taxon>
        <taxon>Eurotiomycetidae</taxon>
        <taxon>Eurotiales</taxon>
        <taxon>Aspergillaceae</taxon>
        <taxon>Penicillium</taxon>
    </lineage>
</organism>
<comment type="caution">
    <text evidence="1">The sequence shown here is derived from an EMBL/GenBank/DDBJ whole genome shotgun (WGS) entry which is preliminary data.</text>
</comment>
<dbReference type="InterPro" id="IPR046312">
    <property type="entry name" value="DUF6454"/>
</dbReference>
<dbReference type="Pfam" id="PF20055">
    <property type="entry name" value="DUF6454"/>
    <property type="match status" value="1"/>
</dbReference>
<evidence type="ECO:0000313" key="2">
    <source>
        <dbReference type="Proteomes" id="UP001215712"/>
    </source>
</evidence>
<gene>
    <name evidence="1" type="ORF">N7493_010246</name>
</gene>
<reference evidence="1" key="1">
    <citation type="journal article" date="2023" name="IMA Fungus">
        <title>Comparative genomic study of the Penicillium genus elucidates a diverse pangenome and 15 lateral gene transfer events.</title>
        <authorList>
            <person name="Petersen C."/>
            <person name="Sorensen T."/>
            <person name="Nielsen M.R."/>
            <person name="Sondergaard T.E."/>
            <person name="Sorensen J.L."/>
            <person name="Fitzpatrick D.A."/>
            <person name="Frisvad J.C."/>
            <person name="Nielsen K.L."/>
        </authorList>
    </citation>
    <scope>NUCLEOTIDE SEQUENCE</scope>
    <source>
        <strain evidence="1">IBT 17514</strain>
    </source>
</reference>
<keyword evidence="2" id="KW-1185">Reference proteome</keyword>
<accession>A0AAD6HCD7</accession>
<sequence length="71" mass="7604">MFCGGVATLDYSSLSVNLGGIALIDLQTMLPLWEVPITLTSDLGVSMTENPIDIAVVDDQHNSTLYVYEAA</sequence>
<dbReference type="AlphaFoldDB" id="A0AAD6HCD7"/>
<dbReference type="Proteomes" id="UP001215712">
    <property type="component" value="Unassembled WGS sequence"/>
</dbReference>
<evidence type="ECO:0000313" key="1">
    <source>
        <dbReference type="EMBL" id="KAJ5708912.1"/>
    </source>
</evidence>
<name>A0AAD6HCD7_9EURO</name>